<proteinExistence type="predicted"/>
<organism evidence="1 2">
    <name type="scientific">Varunaivibrio sulfuroxidans</name>
    <dbReference type="NCBI Taxonomy" id="1773489"/>
    <lineage>
        <taxon>Bacteria</taxon>
        <taxon>Pseudomonadati</taxon>
        <taxon>Pseudomonadota</taxon>
        <taxon>Alphaproteobacteria</taxon>
        <taxon>Rhodospirillales</taxon>
        <taxon>Magnetovibrionaceae</taxon>
        <taxon>Varunaivibrio</taxon>
    </lineage>
</organism>
<name>A0A4R3J5K4_9PROT</name>
<keyword evidence="2" id="KW-1185">Reference proteome</keyword>
<evidence type="ECO:0000313" key="1">
    <source>
        <dbReference type="EMBL" id="TCS60605.1"/>
    </source>
</evidence>
<evidence type="ECO:0000313" key="2">
    <source>
        <dbReference type="Proteomes" id="UP000295304"/>
    </source>
</evidence>
<reference evidence="1 2" key="1">
    <citation type="submission" date="2019-03" db="EMBL/GenBank/DDBJ databases">
        <title>Genomic Encyclopedia of Type Strains, Phase IV (KMG-IV): sequencing the most valuable type-strain genomes for metagenomic binning, comparative biology and taxonomic classification.</title>
        <authorList>
            <person name="Goeker M."/>
        </authorList>
    </citation>
    <scope>NUCLEOTIDE SEQUENCE [LARGE SCALE GENOMIC DNA]</scope>
    <source>
        <strain evidence="1 2">DSM 101688</strain>
    </source>
</reference>
<accession>A0A4R3J5K4</accession>
<sequence>MAKIFMRIYAAAALVITVVGLAAMFIAPPKSLRADRDGVPYFTPDVLNPATGTAVPMGALIRHYKGN</sequence>
<dbReference type="AlphaFoldDB" id="A0A4R3J5K4"/>
<dbReference type="Proteomes" id="UP000295304">
    <property type="component" value="Unassembled WGS sequence"/>
</dbReference>
<dbReference type="OrthoDB" id="8480827at2"/>
<dbReference type="RefSeq" id="WP_132939915.1">
    <property type="nucleotide sequence ID" value="NZ_CP119676.1"/>
</dbReference>
<protein>
    <submittedName>
        <fullName evidence="1">Uncharacterized protein</fullName>
    </submittedName>
</protein>
<gene>
    <name evidence="1" type="ORF">EDD55_11080</name>
</gene>
<dbReference type="EMBL" id="SLZW01000010">
    <property type="protein sequence ID" value="TCS60605.1"/>
    <property type="molecule type" value="Genomic_DNA"/>
</dbReference>
<comment type="caution">
    <text evidence="1">The sequence shown here is derived from an EMBL/GenBank/DDBJ whole genome shotgun (WGS) entry which is preliminary data.</text>
</comment>